<proteinExistence type="predicted"/>
<gene>
    <name evidence="2" type="ORF">ADK41_00310</name>
</gene>
<dbReference type="AlphaFoldDB" id="A0A0M8QN43"/>
<keyword evidence="3" id="KW-1185">Reference proteome</keyword>
<dbReference type="PATRIC" id="fig|36816.3.peg.63"/>
<feature type="domain" description="HTH marR-type" evidence="1">
    <location>
        <begin position="12"/>
        <end position="61"/>
    </location>
</feature>
<sequence length="223" mass="23766">MTTEAPPELRRSERAVLKVLEKHDGKSMSVADLARATGYSGPTVTTARRRLRALGLISFTPGTGHTATRYTIPSPSPTAAPATLGGFHIGRTLSSGVLHLLDSGGEMPPVPCEFQADTVCRPVPETAPLMELARGPVSWGQLCRACLKAIGAAPGAGDAGQKSSVETSWQVQVWHDATRAWRSVGRPCTSEAAVRAELADRQARHPELLFRPVVRTSTETVLP</sequence>
<dbReference type="RefSeq" id="WP_030819695.1">
    <property type="nucleotide sequence ID" value="NZ_LGCN01000001.1"/>
</dbReference>
<name>A0A0M8QN43_9ACTN</name>
<dbReference type="Proteomes" id="UP000037773">
    <property type="component" value="Unassembled WGS sequence"/>
</dbReference>
<accession>A0A0M8QN43</accession>
<dbReference type="SUPFAM" id="SSF46785">
    <property type="entry name" value="Winged helix' DNA-binding domain"/>
    <property type="match status" value="1"/>
</dbReference>
<comment type="caution">
    <text evidence="2">The sequence shown here is derived from an EMBL/GenBank/DDBJ whole genome shotgun (WGS) entry which is preliminary data.</text>
</comment>
<dbReference type="EMBL" id="LGCN01000001">
    <property type="protein sequence ID" value="KOT46707.1"/>
    <property type="molecule type" value="Genomic_DNA"/>
</dbReference>
<evidence type="ECO:0000313" key="3">
    <source>
        <dbReference type="Proteomes" id="UP000037773"/>
    </source>
</evidence>
<reference evidence="2 3" key="1">
    <citation type="submission" date="2015-07" db="EMBL/GenBank/DDBJ databases">
        <authorList>
            <person name="Noorani M."/>
        </authorList>
    </citation>
    <scope>NUCLEOTIDE SEQUENCE [LARGE SCALE GENOMIC DNA]</scope>
    <source>
        <strain evidence="2 3">NRRL B-24567</strain>
    </source>
</reference>
<dbReference type="Pfam" id="PF12802">
    <property type="entry name" value="MarR_2"/>
    <property type="match status" value="1"/>
</dbReference>
<dbReference type="GO" id="GO:0003700">
    <property type="term" value="F:DNA-binding transcription factor activity"/>
    <property type="evidence" value="ECO:0007669"/>
    <property type="project" value="InterPro"/>
</dbReference>
<dbReference type="Gene3D" id="1.10.10.10">
    <property type="entry name" value="Winged helix-like DNA-binding domain superfamily/Winged helix DNA-binding domain"/>
    <property type="match status" value="1"/>
</dbReference>
<dbReference type="InterPro" id="IPR036388">
    <property type="entry name" value="WH-like_DNA-bd_sf"/>
</dbReference>
<dbReference type="InterPro" id="IPR000835">
    <property type="entry name" value="HTH_MarR-typ"/>
</dbReference>
<protein>
    <recommendedName>
        <fullName evidence="1">HTH marR-type domain-containing protein</fullName>
    </recommendedName>
</protein>
<evidence type="ECO:0000259" key="1">
    <source>
        <dbReference type="Pfam" id="PF12802"/>
    </source>
</evidence>
<dbReference type="InterPro" id="IPR036390">
    <property type="entry name" value="WH_DNA-bd_sf"/>
</dbReference>
<organism evidence="2 3">
    <name type="scientific">Streptomyces caelestis</name>
    <dbReference type="NCBI Taxonomy" id="36816"/>
    <lineage>
        <taxon>Bacteria</taxon>
        <taxon>Bacillati</taxon>
        <taxon>Actinomycetota</taxon>
        <taxon>Actinomycetes</taxon>
        <taxon>Kitasatosporales</taxon>
        <taxon>Streptomycetaceae</taxon>
        <taxon>Streptomyces</taxon>
    </lineage>
</organism>
<evidence type="ECO:0000313" key="2">
    <source>
        <dbReference type="EMBL" id="KOT46707.1"/>
    </source>
</evidence>